<evidence type="ECO:0000259" key="1">
    <source>
        <dbReference type="Pfam" id="PF01814"/>
    </source>
</evidence>
<keyword evidence="3" id="KW-1185">Reference proteome</keyword>
<gene>
    <name evidence="2" type="ORF">SAMN04488238_10217</name>
</gene>
<proteinExistence type="predicted"/>
<dbReference type="Pfam" id="PF01814">
    <property type="entry name" value="Hemerythrin"/>
    <property type="match status" value="1"/>
</dbReference>
<sequence>MEKNTDSTDLNLRTGLPDALRVLVEQYPRDLWQAHKNFDGTTRFWMERHLMFRDVLGRLQTDTQAFLDNPKDASGYVQRTARMTGFFLQQLHGHHQIEDAHYFPLLSGLDARLTPGFDLLDADHHALDAHLQALADGTNAALGPLQSGALQQGRDAAGALEAQLGRFGHFLNRHLLDEEDLVIPVILHHAPRM</sequence>
<dbReference type="InterPro" id="IPR012312">
    <property type="entry name" value="Hemerythrin-like"/>
</dbReference>
<evidence type="ECO:0000313" key="3">
    <source>
        <dbReference type="Proteomes" id="UP000198539"/>
    </source>
</evidence>
<dbReference type="CDD" id="cd12108">
    <property type="entry name" value="Hr-like"/>
    <property type="match status" value="1"/>
</dbReference>
<protein>
    <submittedName>
        <fullName evidence="2">Hemerythrin HHE cation binding domain-containing protein</fullName>
    </submittedName>
</protein>
<name>A0A1H2TD24_9RHOB</name>
<feature type="domain" description="Hemerythrin-like" evidence="1">
    <location>
        <begin position="42"/>
        <end position="185"/>
    </location>
</feature>
<accession>A0A1H2TD24</accession>
<dbReference type="OrthoDB" id="6077989at2"/>
<dbReference type="STRING" id="564137.SAMN04488238_10217"/>
<reference evidence="2 3" key="1">
    <citation type="submission" date="2016-10" db="EMBL/GenBank/DDBJ databases">
        <authorList>
            <person name="de Groot N.N."/>
        </authorList>
    </citation>
    <scope>NUCLEOTIDE SEQUENCE [LARGE SCALE GENOMIC DNA]</scope>
    <source>
        <strain evidence="2 3">CGMCC 1.8894</strain>
    </source>
</reference>
<dbReference type="Gene3D" id="1.20.120.520">
    <property type="entry name" value="nmb1532 protein domain like"/>
    <property type="match status" value="1"/>
</dbReference>
<dbReference type="Proteomes" id="UP000198539">
    <property type="component" value="Unassembled WGS sequence"/>
</dbReference>
<organism evidence="2 3">
    <name type="scientific">Roseicitreum antarcticum</name>
    <dbReference type="NCBI Taxonomy" id="564137"/>
    <lineage>
        <taxon>Bacteria</taxon>
        <taxon>Pseudomonadati</taxon>
        <taxon>Pseudomonadota</taxon>
        <taxon>Alphaproteobacteria</taxon>
        <taxon>Rhodobacterales</taxon>
        <taxon>Paracoccaceae</taxon>
        <taxon>Roseicitreum</taxon>
    </lineage>
</organism>
<dbReference type="EMBL" id="FNOM01000002">
    <property type="protein sequence ID" value="SDW41792.1"/>
    <property type="molecule type" value="Genomic_DNA"/>
</dbReference>
<evidence type="ECO:0000313" key="2">
    <source>
        <dbReference type="EMBL" id="SDW41792.1"/>
    </source>
</evidence>
<dbReference type="AlphaFoldDB" id="A0A1H2TD24"/>
<dbReference type="RefSeq" id="WP_092885470.1">
    <property type="nucleotide sequence ID" value="NZ_CP061498.1"/>
</dbReference>